<evidence type="ECO:0000256" key="8">
    <source>
        <dbReference type="SAM" id="MobiDB-lite"/>
    </source>
</evidence>
<evidence type="ECO:0000256" key="1">
    <source>
        <dbReference type="ARBA" id="ARBA00004651"/>
    </source>
</evidence>
<feature type="transmembrane region" description="Helical" evidence="9">
    <location>
        <begin position="332"/>
        <end position="349"/>
    </location>
</feature>
<sequence length="356" mass="36192">MHDLNGTTVTQEDAVAGTPATPTKAAIAKEDAAAAAKARRGKLFADLAPLIGLAVLAVAFVLAGTSAGTNMGYAVETLVNQSVIVIIIATGAIFIFAMGSFDISLGASTLVAAMVAGLVHNATGNLWLMLGASVLAAVTASLISATLAAVFNLPVFVTTVAMLSVLGAVAAALVQTTGGAQIRIDRSFAREYDTLTVKIIVAVAFLALCVFLFNYTRLGRVEKLMGGNPVTARLTGVSMKLTAIAAFAIAGLGVGLGAFLTALRTPTLTVTSASDIGMNILVAMVFGGMVISGGPRSRIYAAIIGGISMALLNQTMSIMLQGMAGGAGIAQMVRAVLFLAVVWLAASGFRTKVLPR</sequence>
<dbReference type="AlphaFoldDB" id="A0AB35MEL1"/>
<feature type="transmembrane region" description="Helical" evidence="9">
    <location>
        <begin position="83"/>
        <end position="114"/>
    </location>
</feature>
<evidence type="ECO:0000256" key="2">
    <source>
        <dbReference type="ARBA" id="ARBA00022448"/>
    </source>
</evidence>
<reference evidence="10 11" key="1">
    <citation type="submission" date="2023-06" db="EMBL/GenBank/DDBJ databases">
        <title>SYSU T0a273.</title>
        <authorList>
            <person name="Gao L."/>
            <person name="Fang B.-Z."/>
            <person name="Li W.-J."/>
        </authorList>
    </citation>
    <scope>NUCLEOTIDE SEQUENCE [LARGE SCALE GENOMIC DNA]</scope>
    <source>
        <strain evidence="10 11">SYSU T0a273</strain>
    </source>
</reference>
<comment type="caution">
    <text evidence="10">The sequence shown here is derived from an EMBL/GenBank/DDBJ whole genome shotgun (WGS) entry which is preliminary data.</text>
</comment>
<evidence type="ECO:0000256" key="5">
    <source>
        <dbReference type="ARBA" id="ARBA00022692"/>
    </source>
</evidence>
<feature type="transmembrane region" description="Helical" evidence="9">
    <location>
        <begin position="299"/>
        <end position="320"/>
    </location>
</feature>
<dbReference type="Pfam" id="PF02653">
    <property type="entry name" value="BPD_transp_2"/>
    <property type="match status" value="1"/>
</dbReference>
<comment type="subcellular location">
    <subcellularLocation>
        <location evidence="1">Cell membrane</location>
        <topology evidence="1">Multi-pass membrane protein</topology>
    </subcellularLocation>
</comment>
<gene>
    <name evidence="10" type="ORF">QQ002_01415</name>
</gene>
<accession>A0AB35MEL1</accession>
<feature type="region of interest" description="Disordered" evidence="8">
    <location>
        <begin position="1"/>
        <end position="20"/>
    </location>
</feature>
<feature type="transmembrane region" description="Helical" evidence="9">
    <location>
        <begin position="155"/>
        <end position="174"/>
    </location>
</feature>
<proteinExistence type="predicted"/>
<protein>
    <submittedName>
        <fullName evidence="10">Inner-membrane translocator</fullName>
    </submittedName>
</protein>
<evidence type="ECO:0000313" key="10">
    <source>
        <dbReference type="EMBL" id="MDN4482194.1"/>
    </source>
</evidence>
<dbReference type="RefSeq" id="WP_301159391.1">
    <property type="nucleotide sequence ID" value="NZ_JAUHQB010000001.1"/>
</dbReference>
<dbReference type="PANTHER" id="PTHR32196">
    <property type="entry name" value="ABC TRANSPORTER PERMEASE PROTEIN YPHD-RELATED-RELATED"/>
    <property type="match status" value="1"/>
</dbReference>
<evidence type="ECO:0000256" key="7">
    <source>
        <dbReference type="ARBA" id="ARBA00023136"/>
    </source>
</evidence>
<dbReference type="EMBL" id="JAUHQB010000001">
    <property type="protein sequence ID" value="MDN4482194.1"/>
    <property type="molecule type" value="Genomic_DNA"/>
</dbReference>
<evidence type="ECO:0000256" key="6">
    <source>
        <dbReference type="ARBA" id="ARBA00022989"/>
    </source>
</evidence>
<organism evidence="10 11">
    <name type="scientific">Demequina lignilytica</name>
    <dbReference type="NCBI Taxonomy" id="3051663"/>
    <lineage>
        <taxon>Bacteria</taxon>
        <taxon>Bacillati</taxon>
        <taxon>Actinomycetota</taxon>
        <taxon>Actinomycetes</taxon>
        <taxon>Micrococcales</taxon>
        <taxon>Demequinaceae</taxon>
        <taxon>Demequina</taxon>
    </lineage>
</organism>
<evidence type="ECO:0000256" key="3">
    <source>
        <dbReference type="ARBA" id="ARBA00022475"/>
    </source>
</evidence>
<dbReference type="GO" id="GO:0022857">
    <property type="term" value="F:transmembrane transporter activity"/>
    <property type="evidence" value="ECO:0007669"/>
    <property type="project" value="InterPro"/>
</dbReference>
<evidence type="ECO:0000313" key="11">
    <source>
        <dbReference type="Proteomes" id="UP001172756"/>
    </source>
</evidence>
<evidence type="ECO:0000256" key="9">
    <source>
        <dbReference type="SAM" id="Phobius"/>
    </source>
</evidence>
<dbReference type="PANTHER" id="PTHR32196:SF21">
    <property type="entry name" value="ABC TRANSPORTER PERMEASE PROTEIN YPHD-RELATED"/>
    <property type="match status" value="1"/>
</dbReference>
<keyword evidence="7 9" id="KW-0472">Membrane</keyword>
<feature type="transmembrane region" description="Helical" evidence="9">
    <location>
        <begin position="276"/>
        <end position="293"/>
    </location>
</feature>
<feature type="transmembrane region" description="Helical" evidence="9">
    <location>
        <begin position="195"/>
        <end position="215"/>
    </location>
</feature>
<keyword evidence="6 9" id="KW-1133">Transmembrane helix</keyword>
<feature type="transmembrane region" description="Helical" evidence="9">
    <location>
        <begin position="126"/>
        <end position="149"/>
    </location>
</feature>
<feature type="transmembrane region" description="Helical" evidence="9">
    <location>
        <begin position="243"/>
        <end position="264"/>
    </location>
</feature>
<evidence type="ECO:0000256" key="4">
    <source>
        <dbReference type="ARBA" id="ARBA00022519"/>
    </source>
</evidence>
<dbReference type="GO" id="GO:0005886">
    <property type="term" value="C:plasma membrane"/>
    <property type="evidence" value="ECO:0007669"/>
    <property type="project" value="UniProtKB-SubCell"/>
</dbReference>
<keyword evidence="3" id="KW-1003">Cell membrane</keyword>
<dbReference type="Proteomes" id="UP001172756">
    <property type="component" value="Unassembled WGS sequence"/>
</dbReference>
<keyword evidence="4" id="KW-0997">Cell inner membrane</keyword>
<feature type="transmembrane region" description="Helical" evidence="9">
    <location>
        <begin position="43"/>
        <end position="63"/>
    </location>
</feature>
<dbReference type="InterPro" id="IPR001851">
    <property type="entry name" value="ABC_transp_permease"/>
</dbReference>
<feature type="compositionally biased region" description="Polar residues" evidence="8">
    <location>
        <begin position="1"/>
        <end position="11"/>
    </location>
</feature>
<name>A0AB35MEL1_9MICO</name>
<keyword evidence="2" id="KW-0813">Transport</keyword>
<keyword evidence="5 9" id="KW-0812">Transmembrane</keyword>